<protein>
    <submittedName>
        <fullName evidence="2">PO22 protein</fullName>
    </submittedName>
</protein>
<dbReference type="Pfam" id="PF00078">
    <property type="entry name" value="RVT_1"/>
    <property type="match status" value="1"/>
</dbReference>
<dbReference type="PANTHER" id="PTHR33395:SF22">
    <property type="entry name" value="REVERSE TRANSCRIPTASE DOMAIN-CONTAINING PROTEIN"/>
    <property type="match status" value="1"/>
</dbReference>
<feature type="non-terminal residue" evidence="2">
    <location>
        <position position="344"/>
    </location>
</feature>
<feature type="non-terminal residue" evidence="2">
    <location>
        <position position="1"/>
    </location>
</feature>
<reference evidence="2 3" key="1">
    <citation type="submission" date="2019-09" db="EMBL/GenBank/DDBJ databases">
        <title>Bird 10,000 Genomes (B10K) Project - Family phase.</title>
        <authorList>
            <person name="Zhang G."/>
        </authorList>
    </citation>
    <scope>NUCLEOTIDE SEQUENCE [LARGE SCALE GENOMIC DNA]</scope>
    <source>
        <strain evidence="2">B10K-DU-029-77</strain>
    </source>
</reference>
<proteinExistence type="predicted"/>
<evidence type="ECO:0000313" key="2">
    <source>
        <dbReference type="EMBL" id="NWW20033.1"/>
    </source>
</evidence>
<evidence type="ECO:0000259" key="1">
    <source>
        <dbReference type="Pfam" id="PF00078"/>
    </source>
</evidence>
<dbReference type="GO" id="GO:0061343">
    <property type="term" value="P:cell adhesion involved in heart morphogenesis"/>
    <property type="evidence" value="ECO:0007669"/>
    <property type="project" value="TreeGrafter"/>
</dbReference>
<keyword evidence="3" id="KW-1185">Reference proteome</keyword>
<dbReference type="OrthoDB" id="416454at2759"/>
<name>A0A7K6L7K6_9CORV</name>
<dbReference type="GO" id="GO:0007508">
    <property type="term" value="P:larval heart development"/>
    <property type="evidence" value="ECO:0007669"/>
    <property type="project" value="TreeGrafter"/>
</dbReference>
<dbReference type="InterPro" id="IPR000477">
    <property type="entry name" value="RT_dom"/>
</dbReference>
<comment type="caution">
    <text evidence="2">The sequence shown here is derived from an EMBL/GenBank/DDBJ whole genome shotgun (WGS) entry which is preliminary data.</text>
</comment>
<feature type="domain" description="Reverse transcriptase" evidence="1">
    <location>
        <begin position="253"/>
        <end position="342"/>
    </location>
</feature>
<dbReference type="Proteomes" id="UP000534626">
    <property type="component" value="Unassembled WGS sequence"/>
</dbReference>
<evidence type="ECO:0000313" key="3">
    <source>
        <dbReference type="Proteomes" id="UP000534626"/>
    </source>
</evidence>
<gene>
    <name evidence="2" type="primary">Po22</name>
    <name evidence="2" type="ORF">FALFRO_R16221</name>
</gene>
<sequence length="344" mass="39922">LWRADFGFFRDVFGRIPWGWALQEKRVQERHSIFKHHFLQAQEWCILMSKKLGRESKRPAWVNKEHMSELSNKQEIKRRGKQGQATWNEYRDVVRVSRSKLRKAKAHLEFNLVKNIKDKKKGFFKYINDKRPATTKWRSNPGEGTQKRLTYQMPSMLFVFIFNMDDRQRGSELEDHNGKNDQLPVNPEIVWDLLLQLDPYNSIGPDGIHSTILKELADVIAKPLSIFKQSRESKEVPADWKLTNIVPIFKKNKKENLKNYRPVSLTSVPGKVTEIILGGTEKHLKDNAVIGHSQHGFMRAKSCLSNPTSFYDKVTHPADQGKPVDVTFLDFSKAFDTVSHSILP</sequence>
<organism evidence="2 3">
    <name type="scientific">Falcunculus frontatus</name>
    <name type="common">Eastern shriketit</name>
    <dbReference type="NCBI Taxonomy" id="254539"/>
    <lineage>
        <taxon>Eukaryota</taxon>
        <taxon>Metazoa</taxon>
        <taxon>Chordata</taxon>
        <taxon>Craniata</taxon>
        <taxon>Vertebrata</taxon>
        <taxon>Euteleostomi</taxon>
        <taxon>Archelosauria</taxon>
        <taxon>Archosauria</taxon>
        <taxon>Dinosauria</taxon>
        <taxon>Saurischia</taxon>
        <taxon>Theropoda</taxon>
        <taxon>Coelurosauria</taxon>
        <taxon>Aves</taxon>
        <taxon>Neognathae</taxon>
        <taxon>Neoaves</taxon>
        <taxon>Telluraves</taxon>
        <taxon>Australaves</taxon>
        <taxon>Passeriformes</taxon>
        <taxon>Corvoidea</taxon>
        <taxon>Pachycephalidae</taxon>
        <taxon>Falcunculus</taxon>
    </lineage>
</organism>
<accession>A0A7K6L7K6</accession>
<dbReference type="PANTHER" id="PTHR33395">
    <property type="entry name" value="TRANSCRIPTASE, PUTATIVE-RELATED-RELATED"/>
    <property type="match status" value="1"/>
</dbReference>
<dbReference type="EMBL" id="VZRV01004286">
    <property type="protein sequence ID" value="NWW20033.1"/>
    <property type="molecule type" value="Genomic_DNA"/>
</dbReference>
<dbReference type="GO" id="GO:0031012">
    <property type="term" value="C:extracellular matrix"/>
    <property type="evidence" value="ECO:0007669"/>
    <property type="project" value="TreeGrafter"/>
</dbReference>
<dbReference type="AlphaFoldDB" id="A0A7K6L7K6"/>